<dbReference type="SUPFAM" id="SSF81383">
    <property type="entry name" value="F-box domain"/>
    <property type="match status" value="1"/>
</dbReference>
<dbReference type="Proteomes" id="UP000287124">
    <property type="component" value="Unassembled WGS sequence"/>
</dbReference>
<name>A0A430L3A9_9HYPO</name>
<dbReference type="InterPro" id="IPR001810">
    <property type="entry name" value="F-box_dom"/>
</dbReference>
<evidence type="ECO:0000313" key="3">
    <source>
        <dbReference type="Proteomes" id="UP000287124"/>
    </source>
</evidence>
<dbReference type="Pfam" id="PF00646">
    <property type="entry name" value="F-box"/>
    <property type="match status" value="1"/>
</dbReference>
<sequence>MGFSFVYCVVCGCPFDIPPRDEVFDEEHNWASEDPLEDETKQWLCRIRLIGATSSLEKFTTPPFRMPRNESTTPGLFISDLADWSITEGLYFRLGGSSYRVLSSAKDTEDILFPLHDGCLTILQHVLTWRARLSPEGGSPPGLTSAYKALCSQFACNVQEKRRMAKESGFYGSTDYMEYGLEFDHGYYGARKFWVSEGWEPTKTNEWYCNDPINIHDLPDFIWALLAEEPPEDGREESTESNTNLEVSNLKKPLRSGLEQLPREILDFVASFLPTQSTLRLRMCSKTLMSRIILDQQFWRRQLLDGCVAPHAWELGDVDRYSKTPIAPNDKTLGHHNWEGLVRKLAQRDHIIKEDESMPPPPWGLRNRCRIWALATRLVTTSES</sequence>
<accession>A0A430L3A9</accession>
<proteinExistence type="predicted"/>
<reference evidence="2 3" key="1">
    <citation type="submission" date="2017-06" db="EMBL/GenBank/DDBJ databases">
        <title>Comparative genomic analysis of Ambrosia Fusariam Clade fungi.</title>
        <authorList>
            <person name="Stajich J.E."/>
            <person name="Carrillo J."/>
            <person name="Kijimoto T."/>
            <person name="Eskalen A."/>
            <person name="O'Donnell K."/>
            <person name="Kasson M."/>
        </authorList>
    </citation>
    <scope>NUCLEOTIDE SEQUENCE [LARGE SCALE GENOMIC DNA]</scope>
    <source>
        <strain evidence="2 3">UCR1854</strain>
    </source>
</reference>
<dbReference type="PROSITE" id="PS50181">
    <property type="entry name" value="FBOX"/>
    <property type="match status" value="1"/>
</dbReference>
<evidence type="ECO:0000313" key="2">
    <source>
        <dbReference type="EMBL" id="RTE70125.1"/>
    </source>
</evidence>
<comment type="caution">
    <text evidence="2">The sequence shown here is derived from an EMBL/GenBank/DDBJ whole genome shotgun (WGS) entry which is preliminary data.</text>
</comment>
<dbReference type="Gene3D" id="1.20.1280.50">
    <property type="match status" value="1"/>
</dbReference>
<feature type="domain" description="F-box" evidence="1">
    <location>
        <begin position="255"/>
        <end position="302"/>
    </location>
</feature>
<evidence type="ECO:0000259" key="1">
    <source>
        <dbReference type="PROSITE" id="PS50181"/>
    </source>
</evidence>
<protein>
    <recommendedName>
        <fullName evidence="1">F-box domain-containing protein</fullName>
    </recommendedName>
</protein>
<dbReference type="InterPro" id="IPR036047">
    <property type="entry name" value="F-box-like_dom_sf"/>
</dbReference>
<dbReference type="EMBL" id="MIKF01000487">
    <property type="protein sequence ID" value="RTE70125.1"/>
    <property type="molecule type" value="Genomic_DNA"/>
</dbReference>
<keyword evidence="3" id="KW-1185">Reference proteome</keyword>
<gene>
    <name evidence="2" type="ORF">BHE90_015482</name>
</gene>
<dbReference type="AlphaFoldDB" id="A0A430L3A9"/>
<organism evidence="2 3">
    <name type="scientific">Fusarium euwallaceae</name>
    <dbReference type="NCBI Taxonomy" id="1147111"/>
    <lineage>
        <taxon>Eukaryota</taxon>
        <taxon>Fungi</taxon>
        <taxon>Dikarya</taxon>
        <taxon>Ascomycota</taxon>
        <taxon>Pezizomycotina</taxon>
        <taxon>Sordariomycetes</taxon>
        <taxon>Hypocreomycetidae</taxon>
        <taxon>Hypocreales</taxon>
        <taxon>Nectriaceae</taxon>
        <taxon>Fusarium</taxon>
        <taxon>Fusarium solani species complex</taxon>
    </lineage>
</organism>